<dbReference type="AlphaFoldDB" id="A0A0F9NQ61"/>
<reference evidence="1" key="1">
    <citation type="journal article" date="2015" name="Nature">
        <title>Complex archaea that bridge the gap between prokaryotes and eukaryotes.</title>
        <authorList>
            <person name="Spang A."/>
            <person name="Saw J.H."/>
            <person name="Jorgensen S.L."/>
            <person name="Zaremba-Niedzwiedzka K."/>
            <person name="Martijn J."/>
            <person name="Lind A.E."/>
            <person name="van Eijk R."/>
            <person name="Schleper C."/>
            <person name="Guy L."/>
            <person name="Ettema T.J."/>
        </authorList>
    </citation>
    <scope>NUCLEOTIDE SEQUENCE</scope>
</reference>
<proteinExistence type="predicted"/>
<comment type="caution">
    <text evidence="1">The sequence shown here is derived from an EMBL/GenBank/DDBJ whole genome shotgun (WGS) entry which is preliminary data.</text>
</comment>
<sequence>MKRDYQLWKNPDGKTHLSNAGFWTLCGRFVEANWSKYPVRGGAPAADCQVCIASATRPAALGGKG</sequence>
<organism evidence="1">
    <name type="scientific">marine sediment metagenome</name>
    <dbReference type="NCBI Taxonomy" id="412755"/>
    <lineage>
        <taxon>unclassified sequences</taxon>
        <taxon>metagenomes</taxon>
        <taxon>ecological metagenomes</taxon>
    </lineage>
</organism>
<name>A0A0F9NQ61_9ZZZZ</name>
<protein>
    <submittedName>
        <fullName evidence="1">Uncharacterized protein</fullName>
    </submittedName>
</protein>
<accession>A0A0F9NQ61</accession>
<gene>
    <name evidence="1" type="ORF">LCGC14_0998910</name>
</gene>
<dbReference type="EMBL" id="LAZR01003844">
    <property type="protein sequence ID" value="KKN14182.1"/>
    <property type="molecule type" value="Genomic_DNA"/>
</dbReference>
<evidence type="ECO:0000313" key="1">
    <source>
        <dbReference type="EMBL" id="KKN14182.1"/>
    </source>
</evidence>